<keyword evidence="6" id="KW-0808">Transferase</keyword>
<dbReference type="RefSeq" id="WP_280574680.1">
    <property type="nucleotide sequence ID" value="NZ_JARXRM010000032.1"/>
</dbReference>
<dbReference type="InterPro" id="IPR011006">
    <property type="entry name" value="CheY-like_superfamily"/>
</dbReference>
<evidence type="ECO:0000256" key="11">
    <source>
        <dbReference type="PROSITE-ProRule" id="PRU00169"/>
    </source>
</evidence>
<feature type="transmembrane region" description="Helical" evidence="13">
    <location>
        <begin position="271"/>
        <end position="294"/>
    </location>
</feature>
<dbReference type="Gene3D" id="3.30.565.10">
    <property type="entry name" value="Histidine kinase-like ATPase, C-terminal domain"/>
    <property type="match status" value="1"/>
</dbReference>
<dbReference type="InterPro" id="IPR004358">
    <property type="entry name" value="Sig_transdc_His_kin-like_C"/>
</dbReference>
<feature type="domain" description="Response regulatory" evidence="15">
    <location>
        <begin position="997"/>
        <end position="1111"/>
    </location>
</feature>
<dbReference type="SUPFAM" id="SSF52172">
    <property type="entry name" value="CheY-like"/>
    <property type="match status" value="1"/>
</dbReference>
<dbReference type="CDD" id="cd00075">
    <property type="entry name" value="HATPase"/>
    <property type="match status" value="1"/>
</dbReference>
<dbReference type="SMART" id="SM00387">
    <property type="entry name" value="HATPase_c"/>
    <property type="match status" value="1"/>
</dbReference>
<comment type="subcellular location">
    <subcellularLocation>
        <location evidence="2">Membrane</location>
        <topology evidence="2">Multi-pass membrane protein</topology>
    </subcellularLocation>
</comment>
<evidence type="ECO:0000256" key="1">
    <source>
        <dbReference type="ARBA" id="ARBA00000085"/>
    </source>
</evidence>
<dbReference type="PROSITE" id="PS50112">
    <property type="entry name" value="PAS"/>
    <property type="match status" value="1"/>
</dbReference>
<evidence type="ECO:0000259" key="16">
    <source>
        <dbReference type="PROSITE" id="PS50112"/>
    </source>
</evidence>
<comment type="caution">
    <text evidence="17">The sequence shown here is derived from an EMBL/GenBank/DDBJ whole genome shotgun (WGS) entry which is preliminary data.</text>
</comment>
<keyword evidence="9 13" id="KW-1133">Transmembrane helix</keyword>
<dbReference type="InterPro" id="IPR003594">
    <property type="entry name" value="HATPase_dom"/>
</dbReference>
<evidence type="ECO:0000256" key="3">
    <source>
        <dbReference type="ARBA" id="ARBA00006434"/>
    </source>
</evidence>
<accession>A0ABT6JBC0</accession>
<dbReference type="PRINTS" id="PR00344">
    <property type="entry name" value="BCTRLSENSOR"/>
</dbReference>
<feature type="domain" description="Histidine kinase" evidence="14">
    <location>
        <begin position="769"/>
        <end position="979"/>
    </location>
</feature>
<dbReference type="Proteomes" id="UP001156940">
    <property type="component" value="Unassembled WGS sequence"/>
</dbReference>
<feature type="transmembrane region" description="Helical" evidence="13">
    <location>
        <begin position="480"/>
        <end position="501"/>
    </location>
</feature>
<dbReference type="CDD" id="cd00130">
    <property type="entry name" value="PAS"/>
    <property type="match status" value="1"/>
</dbReference>
<dbReference type="SUPFAM" id="SSF55785">
    <property type="entry name" value="PYP-like sensor domain (PAS domain)"/>
    <property type="match status" value="1"/>
</dbReference>
<dbReference type="InterPro" id="IPR036890">
    <property type="entry name" value="HATPase_C_sf"/>
</dbReference>
<dbReference type="CDD" id="cd00082">
    <property type="entry name" value="HisKA"/>
    <property type="match status" value="1"/>
</dbReference>
<evidence type="ECO:0000256" key="6">
    <source>
        <dbReference type="ARBA" id="ARBA00022679"/>
    </source>
</evidence>
<dbReference type="InterPro" id="IPR038377">
    <property type="entry name" value="Na/Glc_symporter_sf"/>
</dbReference>
<dbReference type="Pfam" id="PF00072">
    <property type="entry name" value="Response_reg"/>
    <property type="match status" value="1"/>
</dbReference>
<dbReference type="Gene3D" id="3.40.50.2300">
    <property type="match status" value="1"/>
</dbReference>
<protein>
    <recommendedName>
        <fullName evidence="4">histidine kinase</fullName>
        <ecNumber evidence="4">2.7.13.3</ecNumber>
    </recommendedName>
</protein>
<feature type="transmembrane region" description="Helical" evidence="13">
    <location>
        <begin position="69"/>
        <end position="91"/>
    </location>
</feature>
<evidence type="ECO:0000256" key="2">
    <source>
        <dbReference type="ARBA" id="ARBA00004141"/>
    </source>
</evidence>
<evidence type="ECO:0000256" key="10">
    <source>
        <dbReference type="ARBA" id="ARBA00023136"/>
    </source>
</evidence>
<keyword evidence="10 13" id="KW-0472">Membrane</keyword>
<gene>
    <name evidence="17" type="ORF">QFW77_10850</name>
</gene>
<keyword evidence="18" id="KW-1185">Reference proteome</keyword>
<dbReference type="PANTHER" id="PTHR43047">
    <property type="entry name" value="TWO-COMPONENT HISTIDINE PROTEIN KINASE"/>
    <property type="match status" value="1"/>
</dbReference>
<feature type="transmembrane region" description="Helical" evidence="13">
    <location>
        <begin position="233"/>
        <end position="251"/>
    </location>
</feature>
<dbReference type="InterPro" id="IPR001734">
    <property type="entry name" value="Na/solute_symporter"/>
</dbReference>
<feature type="transmembrane region" description="Helical" evidence="13">
    <location>
        <begin position="112"/>
        <end position="131"/>
    </location>
</feature>
<dbReference type="Gene3D" id="1.10.287.130">
    <property type="match status" value="1"/>
</dbReference>
<name>A0ABT6JBC0_9GAMM</name>
<keyword evidence="7 13" id="KW-0812">Transmembrane</keyword>
<evidence type="ECO:0000259" key="14">
    <source>
        <dbReference type="PROSITE" id="PS50109"/>
    </source>
</evidence>
<dbReference type="PROSITE" id="PS50110">
    <property type="entry name" value="RESPONSE_REGULATORY"/>
    <property type="match status" value="1"/>
</dbReference>
<organism evidence="17 18">
    <name type="scientific">Luteimonas endophytica</name>
    <dbReference type="NCBI Taxonomy" id="3042023"/>
    <lineage>
        <taxon>Bacteria</taxon>
        <taxon>Pseudomonadati</taxon>
        <taxon>Pseudomonadota</taxon>
        <taxon>Gammaproteobacteria</taxon>
        <taxon>Lysobacterales</taxon>
        <taxon>Lysobacteraceae</taxon>
        <taxon>Luteimonas</taxon>
    </lineage>
</organism>
<dbReference type="Pfam" id="PF12860">
    <property type="entry name" value="PAS_7"/>
    <property type="match status" value="1"/>
</dbReference>
<feature type="transmembrane region" description="Helical" evidence="13">
    <location>
        <begin position="37"/>
        <end position="57"/>
    </location>
</feature>
<sequence>MLSVGAVVLAAALWLGLMFAAALFGERHPAALSRHWRHVYALSLAVHCTSWTFYGTVTQAARYGWPLPPTFLGAIVFYTVAFAFMVRLMRLARESNATSLADLIATRLGKDAWLAATITLVAALGLIPYIALQLKAVAMSFATLTGTPASGLGEVPPWRDSALYVALAMALFTMLFGTRRASAAEHNRGLVLAMAFESLFKLAAMLALGAFVWFALEPLPEVPVPPAQDVGGFVPLVLLGGLAMFILPHQFHMAVVECRDERHVRTARWQFPLYLLLIAIPGLPLARAGMALLGDEVPSDMYALAVPLAQGGEGVALFAFLGGLSAATGMVIVSTLTLSLMIGNHWFAPGLLRGAWSRGQGDDHRGGLLLLRRAGIVAIMLLAWAYSRLVGDSDALADIGAVSFSALATLAPALAFAVWRPQTPARAATAGVLAAFAVWAWVTLVPAFAPPRMAWVGEGPFGLAWLAPDALFGLTGWSRLGRAVGATLFVGTLATVLAAMLDRRERGGPLRGIDRRALGNAGRRFLAQGLVESLLRDAPAEGPVPARLESRMERELSAVLGSASARLLLDAARRESGPDLETVAAIVGEASQDLRFNQRVLEAALENMSQGISVVDAELRLVAWNARYAELFGFPPELLRVGVPVEALVRFNLAGGLLGAVAVDEEVGKRLRHMRAGTPYIAERRFPRRRAGGGAVTADMTVEIRGNPMPGGGFVATFTDVTAFRSTERALRTANETLEQRVAERTASLDQARREAERANDAKSRFLAAVGHDLLQPLHAAQLFADALAQQIGDAAQLGQLRQLRGALDSTGDLLTGLFDMSRLEAGGLVPQPRPFPLAEVLDPLASEFAALAAERGLVFRHRPTGAWTRSDPQLLRRILQNFLANAVRYTRTGAVLLGVRRCEGGLRIEVHDTGPGIAAPQRRLIFEEFRRGEGAAGQGLGLGLAIAERVAGLLGAPLGLRSEVGRGTVFSLLLPSLAPAEVPRGDGGRGGLAGARALLVDNDPLALEALATLLQGWGCEVVAVADGAAAETALAHRSAFLWLFDYHLDGGDTGVALHARLAARFGVRPTLILSADDGGEVRRDVLDTGLALLGKPLRPLALKSVLDRLLASRG</sequence>
<dbReference type="Pfam" id="PF02518">
    <property type="entry name" value="HATPase_c"/>
    <property type="match status" value="1"/>
</dbReference>
<evidence type="ECO:0000256" key="12">
    <source>
        <dbReference type="SAM" id="Coils"/>
    </source>
</evidence>
<feature type="transmembrane region" description="Helical" evidence="13">
    <location>
        <begin position="6"/>
        <end position="25"/>
    </location>
</feature>
<dbReference type="EC" id="2.7.13.3" evidence="4"/>
<dbReference type="SMART" id="SM00388">
    <property type="entry name" value="HisKA"/>
    <property type="match status" value="1"/>
</dbReference>
<dbReference type="SMART" id="SM00448">
    <property type="entry name" value="REC"/>
    <property type="match status" value="1"/>
</dbReference>
<reference evidence="17 18" key="1">
    <citation type="submission" date="2023-04" db="EMBL/GenBank/DDBJ databases">
        <title>Luteimonas endophyticus RD2P54.</title>
        <authorList>
            <person name="Sun J.-Q."/>
        </authorList>
    </citation>
    <scope>NUCLEOTIDE SEQUENCE [LARGE SCALE GENOMIC DNA]</scope>
    <source>
        <strain evidence="17 18">RD2P54</strain>
    </source>
</reference>
<feature type="transmembrane region" description="Helical" evidence="13">
    <location>
        <begin position="314"/>
        <end position="347"/>
    </location>
</feature>
<dbReference type="Gene3D" id="1.20.1730.10">
    <property type="entry name" value="Sodium/glucose cotransporter"/>
    <property type="match status" value="1"/>
</dbReference>
<evidence type="ECO:0000256" key="13">
    <source>
        <dbReference type="SAM" id="Phobius"/>
    </source>
</evidence>
<dbReference type="InterPro" id="IPR000014">
    <property type="entry name" value="PAS"/>
</dbReference>
<dbReference type="SUPFAM" id="SSF47384">
    <property type="entry name" value="Homodimeric domain of signal transducing histidine kinase"/>
    <property type="match status" value="1"/>
</dbReference>
<feature type="domain" description="PAS" evidence="16">
    <location>
        <begin position="597"/>
        <end position="637"/>
    </location>
</feature>
<dbReference type="PANTHER" id="PTHR43047:SF9">
    <property type="entry name" value="HISTIDINE KINASE"/>
    <property type="match status" value="1"/>
</dbReference>
<dbReference type="InterPro" id="IPR001789">
    <property type="entry name" value="Sig_transdc_resp-reg_receiver"/>
</dbReference>
<proteinExistence type="inferred from homology"/>
<dbReference type="Pfam" id="PF00512">
    <property type="entry name" value="HisKA"/>
    <property type="match status" value="1"/>
</dbReference>
<evidence type="ECO:0000313" key="17">
    <source>
        <dbReference type="EMBL" id="MDH5823483.1"/>
    </source>
</evidence>
<comment type="similarity">
    <text evidence="3">Belongs to the sodium:solute symporter (SSF) (TC 2.A.21) family.</text>
</comment>
<evidence type="ECO:0000256" key="5">
    <source>
        <dbReference type="ARBA" id="ARBA00022553"/>
    </source>
</evidence>
<dbReference type="PROSITE" id="PS50283">
    <property type="entry name" value="NA_SOLUT_SYMP_3"/>
    <property type="match status" value="1"/>
</dbReference>
<feature type="transmembrane region" description="Helical" evidence="13">
    <location>
        <begin position="161"/>
        <end position="178"/>
    </location>
</feature>
<evidence type="ECO:0000256" key="7">
    <source>
        <dbReference type="ARBA" id="ARBA00022692"/>
    </source>
</evidence>
<dbReference type="InterPro" id="IPR003661">
    <property type="entry name" value="HisK_dim/P_dom"/>
</dbReference>
<dbReference type="EMBL" id="JARXRM010000032">
    <property type="protein sequence ID" value="MDH5823483.1"/>
    <property type="molecule type" value="Genomic_DNA"/>
</dbReference>
<feature type="transmembrane region" description="Helical" evidence="13">
    <location>
        <begin position="190"/>
        <end position="213"/>
    </location>
</feature>
<dbReference type="SUPFAM" id="SSF55874">
    <property type="entry name" value="ATPase domain of HSP90 chaperone/DNA topoisomerase II/histidine kinase"/>
    <property type="match status" value="1"/>
</dbReference>
<feature type="transmembrane region" description="Helical" evidence="13">
    <location>
        <begin position="399"/>
        <end position="419"/>
    </location>
</feature>
<keyword evidence="12" id="KW-0175">Coiled coil</keyword>
<dbReference type="InterPro" id="IPR036097">
    <property type="entry name" value="HisK_dim/P_sf"/>
</dbReference>
<evidence type="ECO:0000256" key="4">
    <source>
        <dbReference type="ARBA" id="ARBA00012438"/>
    </source>
</evidence>
<evidence type="ECO:0000259" key="15">
    <source>
        <dbReference type="PROSITE" id="PS50110"/>
    </source>
</evidence>
<comment type="catalytic activity">
    <reaction evidence="1">
        <text>ATP + protein L-histidine = ADP + protein N-phospho-L-histidine.</text>
        <dbReference type="EC" id="2.7.13.3"/>
    </reaction>
</comment>
<evidence type="ECO:0000256" key="9">
    <source>
        <dbReference type="ARBA" id="ARBA00022989"/>
    </source>
</evidence>
<feature type="transmembrane region" description="Helical" evidence="13">
    <location>
        <begin position="431"/>
        <end position="449"/>
    </location>
</feature>
<evidence type="ECO:0000313" key="18">
    <source>
        <dbReference type="Proteomes" id="UP001156940"/>
    </source>
</evidence>
<feature type="transmembrane region" description="Helical" evidence="13">
    <location>
        <begin position="368"/>
        <end position="387"/>
    </location>
</feature>
<evidence type="ECO:0000256" key="8">
    <source>
        <dbReference type="ARBA" id="ARBA00022777"/>
    </source>
</evidence>
<dbReference type="InterPro" id="IPR005467">
    <property type="entry name" value="His_kinase_dom"/>
</dbReference>
<dbReference type="Gene3D" id="3.30.450.20">
    <property type="entry name" value="PAS domain"/>
    <property type="match status" value="1"/>
</dbReference>
<feature type="modified residue" description="4-aspartylphosphate" evidence="11">
    <location>
        <position position="1046"/>
    </location>
</feature>
<dbReference type="InterPro" id="IPR035965">
    <property type="entry name" value="PAS-like_dom_sf"/>
</dbReference>
<dbReference type="PROSITE" id="PS50109">
    <property type="entry name" value="HIS_KIN"/>
    <property type="match status" value="1"/>
</dbReference>
<keyword evidence="8" id="KW-0418">Kinase</keyword>
<keyword evidence="5 11" id="KW-0597">Phosphoprotein</keyword>
<feature type="coiled-coil region" evidence="12">
    <location>
        <begin position="735"/>
        <end position="769"/>
    </location>
</feature>